<proteinExistence type="inferred from homology"/>
<dbReference type="GO" id="GO:0005975">
    <property type="term" value="P:carbohydrate metabolic process"/>
    <property type="evidence" value="ECO:0007669"/>
    <property type="project" value="InterPro"/>
</dbReference>
<dbReference type="SUPFAM" id="SSF88713">
    <property type="entry name" value="Glycoside hydrolase/deacetylase"/>
    <property type="match status" value="1"/>
</dbReference>
<dbReference type="OrthoDB" id="9784220at2"/>
<dbReference type="AlphaFoldDB" id="A0A3A9JKN7"/>
<evidence type="ECO:0000256" key="4">
    <source>
        <dbReference type="ARBA" id="ARBA00032976"/>
    </source>
</evidence>
<dbReference type="InterPro" id="IPR002509">
    <property type="entry name" value="NODB_dom"/>
</dbReference>
<dbReference type="EMBL" id="RFLX01000006">
    <property type="protein sequence ID" value="RMI24995.1"/>
    <property type="molecule type" value="Genomic_DNA"/>
</dbReference>
<name>A0A3A9JKN7_9PROT</name>
<sequence length="267" mass="28660">MAAGRPRSWSPPAAIRASAGLHLGAAAATLAMPAIWPWMLGAVTLNHAALTVAGMIPRCALLGPNLRRLPDVQAARGEVALTFDDGPDPMLTPRVLAMLAEAGARASFFLIGERARRHPDLVRAILAAGHRVENHTDTHPNFFAALGMAGQRRQILRAQQSLREAGAEPRWFRPPMGLRSPLLDPVLAGVGLHHASWTWRSADAVLSDAGAILRRLRRAGAGDVVLLHDGTWRADASGQPPLLQVLPTLLERLRRQGLRGVPLPAPE</sequence>
<dbReference type="RefSeq" id="WP_120636800.1">
    <property type="nucleotide sequence ID" value="NZ_RAQU01000010.1"/>
</dbReference>
<keyword evidence="8" id="KW-1185">Reference proteome</keyword>
<dbReference type="InterPro" id="IPR050248">
    <property type="entry name" value="Polysacc_deacetylase_ArnD"/>
</dbReference>
<dbReference type="InParanoid" id="A0A3A9JKN7"/>
<dbReference type="InterPro" id="IPR011330">
    <property type="entry name" value="Glyco_hydro/deAcase_b/a-brl"/>
</dbReference>
<reference evidence="6 9" key="1">
    <citation type="submission" date="2018-09" db="EMBL/GenBank/DDBJ databases">
        <title>Roseomonas sp. nov., isolated from feces of Tibetan antelopes in the Qinghai-Tibet plateau, China.</title>
        <authorList>
            <person name="Tian Z."/>
        </authorList>
    </citation>
    <scope>NUCLEOTIDE SEQUENCE [LARGE SCALE GENOMIC DNA]</scope>
    <source>
        <strain evidence="7 8">Z23</strain>
        <strain evidence="6 9">Z24</strain>
    </source>
</reference>
<evidence type="ECO:0000256" key="1">
    <source>
        <dbReference type="ARBA" id="ARBA00003236"/>
    </source>
</evidence>
<dbReference type="Proteomes" id="UP000278036">
    <property type="component" value="Unassembled WGS sequence"/>
</dbReference>
<protein>
    <recommendedName>
        <fullName evidence="3">Chitooligosaccharide deacetylase</fullName>
    </recommendedName>
    <alternativeName>
        <fullName evidence="4">Nodulation protein B</fullName>
    </alternativeName>
</protein>
<dbReference type="PANTHER" id="PTHR10587:SF137">
    <property type="entry name" value="4-DEOXY-4-FORMAMIDO-L-ARABINOSE-PHOSPHOUNDECAPRENOL DEFORMYLASE ARND-RELATED"/>
    <property type="match status" value="1"/>
</dbReference>
<evidence type="ECO:0000256" key="2">
    <source>
        <dbReference type="ARBA" id="ARBA00010973"/>
    </source>
</evidence>
<evidence type="ECO:0000313" key="6">
    <source>
        <dbReference type="EMBL" id="RKK05781.1"/>
    </source>
</evidence>
<dbReference type="PANTHER" id="PTHR10587">
    <property type="entry name" value="GLYCOSYL TRANSFERASE-RELATED"/>
    <property type="match status" value="1"/>
</dbReference>
<dbReference type="GO" id="GO:0016810">
    <property type="term" value="F:hydrolase activity, acting on carbon-nitrogen (but not peptide) bonds"/>
    <property type="evidence" value="ECO:0007669"/>
    <property type="project" value="InterPro"/>
</dbReference>
<dbReference type="Proteomes" id="UP000274097">
    <property type="component" value="Unassembled WGS sequence"/>
</dbReference>
<evidence type="ECO:0000259" key="5">
    <source>
        <dbReference type="PROSITE" id="PS51677"/>
    </source>
</evidence>
<evidence type="ECO:0000313" key="7">
    <source>
        <dbReference type="EMBL" id="RMI24995.1"/>
    </source>
</evidence>
<comment type="function">
    <text evidence="1">Is involved in generating a small heat-stable compound (Nod), an acylated oligomer of N-acetylglucosamine, that stimulates mitosis in various plant protoplasts.</text>
</comment>
<gene>
    <name evidence="6" type="ORF">D6Z83_02745</name>
    <name evidence="7" type="ORF">EBE87_10245</name>
</gene>
<comment type="similarity">
    <text evidence="2">Belongs to the polysaccharide deacetylase family.</text>
</comment>
<dbReference type="CDD" id="cd10917">
    <property type="entry name" value="CE4_NodB_like_6s_7s"/>
    <property type="match status" value="1"/>
</dbReference>
<feature type="domain" description="NodB homology" evidence="5">
    <location>
        <begin position="77"/>
        <end position="261"/>
    </location>
</feature>
<dbReference type="Gene3D" id="3.20.20.370">
    <property type="entry name" value="Glycoside hydrolase/deacetylase"/>
    <property type="match status" value="1"/>
</dbReference>
<evidence type="ECO:0000313" key="9">
    <source>
        <dbReference type="Proteomes" id="UP000278036"/>
    </source>
</evidence>
<dbReference type="Pfam" id="PF01522">
    <property type="entry name" value="Polysacc_deac_1"/>
    <property type="match status" value="1"/>
</dbReference>
<dbReference type="EMBL" id="RAQU01000010">
    <property type="protein sequence ID" value="RKK05781.1"/>
    <property type="molecule type" value="Genomic_DNA"/>
</dbReference>
<dbReference type="PROSITE" id="PS51677">
    <property type="entry name" value="NODB"/>
    <property type="match status" value="1"/>
</dbReference>
<accession>A0A3A9JKN7</accession>
<comment type="caution">
    <text evidence="6">The sequence shown here is derived from an EMBL/GenBank/DDBJ whole genome shotgun (WGS) entry which is preliminary data.</text>
</comment>
<evidence type="ECO:0000313" key="8">
    <source>
        <dbReference type="Proteomes" id="UP000274097"/>
    </source>
</evidence>
<evidence type="ECO:0000256" key="3">
    <source>
        <dbReference type="ARBA" id="ARBA00020071"/>
    </source>
</evidence>
<organism evidence="6 9">
    <name type="scientific">Teichococcus wenyumeiae</name>
    <dbReference type="NCBI Taxonomy" id="2478470"/>
    <lineage>
        <taxon>Bacteria</taxon>
        <taxon>Pseudomonadati</taxon>
        <taxon>Pseudomonadota</taxon>
        <taxon>Alphaproteobacteria</taxon>
        <taxon>Acetobacterales</taxon>
        <taxon>Roseomonadaceae</taxon>
        <taxon>Roseomonas</taxon>
    </lineage>
</organism>